<evidence type="ECO:0000313" key="3">
    <source>
        <dbReference type="Proteomes" id="UP001152888"/>
    </source>
</evidence>
<evidence type="ECO:0000256" key="1">
    <source>
        <dbReference type="SAM" id="MobiDB-lite"/>
    </source>
</evidence>
<evidence type="ECO:0000313" key="2">
    <source>
        <dbReference type="EMBL" id="CAH2012356.1"/>
    </source>
</evidence>
<organism evidence="2 3">
    <name type="scientific">Acanthoscelides obtectus</name>
    <name type="common">Bean weevil</name>
    <name type="synonym">Bruchus obtectus</name>
    <dbReference type="NCBI Taxonomy" id="200917"/>
    <lineage>
        <taxon>Eukaryota</taxon>
        <taxon>Metazoa</taxon>
        <taxon>Ecdysozoa</taxon>
        <taxon>Arthropoda</taxon>
        <taxon>Hexapoda</taxon>
        <taxon>Insecta</taxon>
        <taxon>Pterygota</taxon>
        <taxon>Neoptera</taxon>
        <taxon>Endopterygota</taxon>
        <taxon>Coleoptera</taxon>
        <taxon>Polyphaga</taxon>
        <taxon>Cucujiformia</taxon>
        <taxon>Chrysomeloidea</taxon>
        <taxon>Chrysomelidae</taxon>
        <taxon>Bruchinae</taxon>
        <taxon>Bruchini</taxon>
        <taxon>Acanthoscelides</taxon>
    </lineage>
</organism>
<sequence length="134" mass="15827">MYDLYKKSCENDSKTPLSSFVFRNIFNTPFNLHFHRPQTDTCHRCDKFKIDLESQSITEEERNTLLREKELHQRKAQAAHDMQKQDVSDCANDPTKREDIPPIHHHFYTSLRTHPEAVDLLENPDPDEDEESSD</sequence>
<feature type="compositionally biased region" description="Acidic residues" evidence="1">
    <location>
        <begin position="122"/>
        <end position="134"/>
    </location>
</feature>
<protein>
    <submittedName>
        <fullName evidence="2">Uncharacterized protein</fullName>
    </submittedName>
</protein>
<dbReference type="AlphaFoldDB" id="A0A9P0MI20"/>
<name>A0A9P0MI20_ACAOB</name>
<accession>A0A9P0MI20</accession>
<keyword evidence="3" id="KW-1185">Reference proteome</keyword>
<proteinExistence type="predicted"/>
<dbReference type="Proteomes" id="UP001152888">
    <property type="component" value="Unassembled WGS sequence"/>
</dbReference>
<dbReference type="OrthoDB" id="6743170at2759"/>
<dbReference type="EMBL" id="CAKOFQ010008170">
    <property type="protein sequence ID" value="CAH2012356.1"/>
    <property type="molecule type" value="Genomic_DNA"/>
</dbReference>
<feature type="region of interest" description="Disordered" evidence="1">
    <location>
        <begin position="75"/>
        <end position="134"/>
    </location>
</feature>
<reference evidence="2" key="1">
    <citation type="submission" date="2022-03" db="EMBL/GenBank/DDBJ databases">
        <authorList>
            <person name="Sayadi A."/>
        </authorList>
    </citation>
    <scope>NUCLEOTIDE SEQUENCE</scope>
</reference>
<gene>
    <name evidence="2" type="ORF">ACAOBT_LOCUS32790</name>
</gene>
<comment type="caution">
    <text evidence="2">The sequence shown here is derived from an EMBL/GenBank/DDBJ whole genome shotgun (WGS) entry which is preliminary data.</text>
</comment>